<proteinExistence type="predicted"/>
<dbReference type="AlphaFoldDB" id="A0A3R7EFM2"/>
<dbReference type="Proteomes" id="UP000283805">
    <property type="component" value="Unassembled WGS sequence"/>
</dbReference>
<keyword evidence="2" id="KW-1185">Reference proteome</keyword>
<comment type="caution">
    <text evidence="1">The sequence shown here is derived from an EMBL/GenBank/DDBJ whole genome shotgun (WGS) entry which is preliminary data.</text>
</comment>
<evidence type="ECO:0000313" key="1">
    <source>
        <dbReference type="EMBL" id="RKD95610.1"/>
    </source>
</evidence>
<reference evidence="1 2" key="1">
    <citation type="submission" date="2018-09" db="EMBL/GenBank/DDBJ databases">
        <title>Genomic Encyclopedia of Archaeal and Bacterial Type Strains, Phase II (KMG-II): from individual species to whole genera.</title>
        <authorList>
            <person name="Goeker M."/>
        </authorList>
    </citation>
    <scope>NUCLEOTIDE SEQUENCE [LARGE SCALE GENOMIC DNA]</scope>
    <source>
        <strain evidence="1 2">DSM 13151</strain>
    </source>
</reference>
<protein>
    <submittedName>
        <fullName evidence="1">Uncharacterized protein</fullName>
    </submittedName>
</protein>
<dbReference type="EMBL" id="RAPO01000002">
    <property type="protein sequence ID" value="RKD95610.1"/>
    <property type="molecule type" value="Genomic_DNA"/>
</dbReference>
<organism evidence="1 2">
    <name type="scientific">Halopiger aswanensis</name>
    <dbReference type="NCBI Taxonomy" id="148449"/>
    <lineage>
        <taxon>Archaea</taxon>
        <taxon>Methanobacteriati</taxon>
        <taxon>Methanobacteriota</taxon>
        <taxon>Stenosarchaea group</taxon>
        <taxon>Halobacteria</taxon>
        <taxon>Halobacteriales</taxon>
        <taxon>Natrialbaceae</taxon>
        <taxon>Halopiger</taxon>
    </lineage>
</organism>
<name>A0A3R7EFM2_9EURY</name>
<sequence length="146" mass="16867">MTDSSQVEYEETEAPRDVAIERSKRELYEELRTTESSPFYEVELREIFLFAMGYGREKGGRVELDGDLHYLFGRDSLADEQEWIIQSVAVKETRDPDILRDEKLVYTIAQEYANSGIEKLHGKVFGPDEALNELTSELKSLHEAEE</sequence>
<dbReference type="OrthoDB" id="192297at2157"/>
<accession>A0A3R7EFM2</accession>
<evidence type="ECO:0000313" key="2">
    <source>
        <dbReference type="Proteomes" id="UP000283805"/>
    </source>
</evidence>
<gene>
    <name evidence="1" type="ORF">ATJ93_2471</name>
</gene>
<dbReference type="RefSeq" id="WP_120244863.1">
    <property type="nucleotide sequence ID" value="NZ_RAPO01000002.1"/>
</dbReference>